<reference evidence="3" key="1">
    <citation type="journal article" date="2006" name="PLoS Biol.">
        <title>Macronuclear genome sequence of the ciliate Tetrahymena thermophila, a model eukaryote.</title>
        <authorList>
            <person name="Eisen J.A."/>
            <person name="Coyne R.S."/>
            <person name="Wu M."/>
            <person name="Wu D."/>
            <person name="Thiagarajan M."/>
            <person name="Wortman J.R."/>
            <person name="Badger J.H."/>
            <person name="Ren Q."/>
            <person name="Amedeo P."/>
            <person name="Jones K.M."/>
            <person name="Tallon L.J."/>
            <person name="Delcher A.L."/>
            <person name="Salzberg S.L."/>
            <person name="Silva J.C."/>
            <person name="Haas B.J."/>
            <person name="Majoros W.H."/>
            <person name="Farzad M."/>
            <person name="Carlton J.M."/>
            <person name="Smith R.K. Jr."/>
            <person name="Garg J."/>
            <person name="Pearlman R.E."/>
            <person name="Karrer K.M."/>
            <person name="Sun L."/>
            <person name="Manning G."/>
            <person name="Elde N.C."/>
            <person name="Turkewitz A.P."/>
            <person name="Asai D.J."/>
            <person name="Wilkes D.E."/>
            <person name="Wang Y."/>
            <person name="Cai H."/>
            <person name="Collins K."/>
            <person name="Stewart B.A."/>
            <person name="Lee S.R."/>
            <person name="Wilamowska K."/>
            <person name="Weinberg Z."/>
            <person name="Ruzzo W.L."/>
            <person name="Wloga D."/>
            <person name="Gaertig J."/>
            <person name="Frankel J."/>
            <person name="Tsao C.-C."/>
            <person name="Gorovsky M.A."/>
            <person name="Keeling P.J."/>
            <person name="Waller R.F."/>
            <person name="Patron N.J."/>
            <person name="Cherry J.M."/>
            <person name="Stover N.A."/>
            <person name="Krieger C.J."/>
            <person name="del Toro C."/>
            <person name="Ryder H.F."/>
            <person name="Williamson S.C."/>
            <person name="Barbeau R.A."/>
            <person name="Hamilton E.P."/>
            <person name="Orias E."/>
        </authorList>
    </citation>
    <scope>NUCLEOTIDE SEQUENCE [LARGE SCALE GENOMIC DNA]</scope>
    <source>
        <strain evidence="3">SB210</strain>
    </source>
</reference>
<dbReference type="KEGG" id="tet:TTHERM_00741630"/>
<dbReference type="Proteomes" id="UP000009168">
    <property type="component" value="Unassembled WGS sequence"/>
</dbReference>
<accession>Q239W8</accession>
<organism evidence="2 3">
    <name type="scientific">Tetrahymena thermophila (strain SB210)</name>
    <dbReference type="NCBI Taxonomy" id="312017"/>
    <lineage>
        <taxon>Eukaryota</taxon>
        <taxon>Sar</taxon>
        <taxon>Alveolata</taxon>
        <taxon>Ciliophora</taxon>
        <taxon>Intramacronucleata</taxon>
        <taxon>Oligohymenophorea</taxon>
        <taxon>Hymenostomatida</taxon>
        <taxon>Tetrahymenina</taxon>
        <taxon>Tetrahymenidae</taxon>
        <taxon>Tetrahymena</taxon>
    </lineage>
</organism>
<protein>
    <submittedName>
        <fullName evidence="2">Uncharacterized protein</fullName>
    </submittedName>
</protein>
<evidence type="ECO:0000313" key="2">
    <source>
        <dbReference type="EMBL" id="EAR93290.2"/>
    </source>
</evidence>
<dbReference type="RefSeq" id="XP_001013535.2">
    <property type="nucleotide sequence ID" value="XM_001013535.2"/>
</dbReference>
<evidence type="ECO:0000256" key="1">
    <source>
        <dbReference type="SAM" id="MobiDB-lite"/>
    </source>
</evidence>
<evidence type="ECO:0000313" key="3">
    <source>
        <dbReference type="Proteomes" id="UP000009168"/>
    </source>
</evidence>
<name>Q239W8_TETTS</name>
<dbReference type="GeneID" id="7835501"/>
<dbReference type="InParanoid" id="Q239W8"/>
<proteinExistence type="predicted"/>
<dbReference type="AlphaFoldDB" id="Q239W8"/>
<sequence length="512" mass="60304">MTENYNFKENCLNKNTYLSQIAAQTEQAQVSPQNSKIINQNTESLFCLTKYHDSIQYKIDTTSIFVKCQLKNTETDLKQKNSFNLADSYADIEVEDDDTKETINSINSLKIKNFSYNSGIYDTENKCNKNFIDDKEEESYDQDENQSKKSLDNSNYQKTEKSTMSSIKSSLNNTVTFQDLNQKNACESNEEDFKKLLYLLQQNQVDKIKKLHYLDQYSQENLKRTSKSILKGFQRLDQNQIQQRDVKDKFYQSDMDFGNIIQEKLIQQILEKEICNSNDLNQYFFSELATKISSSGEKKKRIIFLTHNSFFVLQDLCSYKHVQRFNISDINKIIIHSDYRNVCSIILRNSFLLNLQINHFNEFIKFIQSIFNCVLKTFLPIIYKQKQKTNEEPKINDKNSAQQKKQSFLSSQKEQFYIKIEIISNNNSQSDSIILGLLQFFQNEIQITGLEKCQELKRFTQVVLLNENLEQQYFIFQSIRNPDLIFHIKLLVDSDFPIFVKKIQDIKNNLIK</sequence>
<feature type="compositionally biased region" description="Polar residues" evidence="1">
    <location>
        <begin position="152"/>
        <end position="165"/>
    </location>
</feature>
<feature type="region of interest" description="Disordered" evidence="1">
    <location>
        <begin position="136"/>
        <end position="165"/>
    </location>
</feature>
<dbReference type="EMBL" id="GG662726">
    <property type="protein sequence ID" value="EAR93290.2"/>
    <property type="molecule type" value="Genomic_DNA"/>
</dbReference>
<keyword evidence="3" id="KW-1185">Reference proteome</keyword>
<dbReference type="HOGENOM" id="CLU_068173_0_0_1"/>
<gene>
    <name evidence="2" type="ORF">TTHERM_00741630</name>
</gene>